<evidence type="ECO:0000313" key="4">
    <source>
        <dbReference type="Proteomes" id="UP000273044"/>
    </source>
</evidence>
<dbReference type="Proteomes" id="UP000273044">
    <property type="component" value="Chromosome"/>
</dbReference>
<dbReference type="InterPro" id="IPR045598">
    <property type="entry name" value="DUF6457"/>
</dbReference>
<dbReference type="OrthoDB" id="3732314at2"/>
<reference evidence="2" key="2">
    <citation type="submission" date="2021-03" db="EMBL/GenBank/DDBJ databases">
        <title>Human Oral Microbial Genomes.</title>
        <authorList>
            <person name="Johnston C.D."/>
            <person name="Chen T."/>
            <person name="Dewhirst F.E."/>
        </authorList>
    </citation>
    <scope>NUCLEOTIDE SEQUENCE</scope>
    <source>
        <strain evidence="2">F0714</strain>
    </source>
</reference>
<reference evidence="3 4" key="1">
    <citation type="submission" date="2018-12" db="EMBL/GenBank/DDBJ databases">
        <authorList>
            <consortium name="Pathogen Informatics"/>
        </authorList>
    </citation>
    <scope>NUCLEOTIDE SEQUENCE [LARGE SCALE GENOMIC DNA]</scope>
    <source>
        <strain evidence="3 4">NCTC12967</strain>
    </source>
</reference>
<name>A0A3N4CVX7_9ACTN</name>
<dbReference type="EMBL" id="CP072385">
    <property type="protein sequence ID" value="QUC10466.1"/>
    <property type="molecule type" value="Genomic_DNA"/>
</dbReference>
<dbReference type="EMBL" id="LR134406">
    <property type="protein sequence ID" value="VEH69487.1"/>
    <property type="molecule type" value="Genomic_DNA"/>
</dbReference>
<evidence type="ECO:0000313" key="3">
    <source>
        <dbReference type="EMBL" id="VEH69487.1"/>
    </source>
</evidence>
<organism evidence="3 4">
    <name type="scientific">Arachnia propionica</name>
    <dbReference type="NCBI Taxonomy" id="1750"/>
    <lineage>
        <taxon>Bacteria</taxon>
        <taxon>Bacillati</taxon>
        <taxon>Actinomycetota</taxon>
        <taxon>Actinomycetes</taxon>
        <taxon>Propionibacteriales</taxon>
        <taxon>Propionibacteriaceae</taxon>
        <taxon>Arachnia</taxon>
    </lineage>
</organism>
<dbReference type="AlphaFoldDB" id="A0A3N4CVX7"/>
<gene>
    <name evidence="2" type="ORF">J5A53_11845</name>
    <name evidence="3" type="ORF">NCTC12967_00757</name>
</gene>
<dbReference type="GeneID" id="64406240"/>
<evidence type="ECO:0000313" key="2">
    <source>
        <dbReference type="EMBL" id="QUC10466.1"/>
    </source>
</evidence>
<proteinExistence type="predicted"/>
<accession>A0A3N4CVX7</accession>
<feature type="domain" description="DUF6457" evidence="1">
    <location>
        <begin position="9"/>
        <end position="68"/>
    </location>
</feature>
<protein>
    <recommendedName>
        <fullName evidence="1">DUF6457 domain-containing protein</fullName>
    </recommendedName>
</protein>
<dbReference type="RefSeq" id="WP_014845882.1">
    <property type="nucleotide sequence ID" value="NZ_CAJZDL010000180.1"/>
</dbReference>
<keyword evidence="4" id="KW-1185">Reference proteome</keyword>
<dbReference type="Pfam" id="PF20058">
    <property type="entry name" value="DUF6457"/>
    <property type="match status" value="1"/>
</dbReference>
<dbReference type="Proteomes" id="UP000677180">
    <property type="component" value="Chromosome"/>
</dbReference>
<evidence type="ECO:0000259" key="1">
    <source>
        <dbReference type="Pfam" id="PF20058"/>
    </source>
</evidence>
<sequence length="84" mass="9001">MSGREPIDETAWAAWVEHVAAALEVDASGVSPRAVHDLTGQVAARYQRPMAPVSAYLWGLAIATHPDRDPGELARVILDALPES</sequence>